<evidence type="ECO:0008006" key="3">
    <source>
        <dbReference type="Google" id="ProtNLM"/>
    </source>
</evidence>
<keyword evidence="2" id="KW-1185">Reference proteome</keyword>
<proteinExistence type="predicted"/>
<dbReference type="KEGG" id="halx:M0R89_08770"/>
<dbReference type="AlphaFoldDB" id="A0A8U0HY97"/>
<dbReference type="GeneID" id="72185287"/>
<accession>A0A8U0HY97</accession>
<name>A0A8U0HY97_9EURY</name>
<dbReference type="EMBL" id="CP096659">
    <property type="protein sequence ID" value="UPV76132.1"/>
    <property type="molecule type" value="Genomic_DNA"/>
</dbReference>
<protein>
    <recommendedName>
        <fullName evidence="3">Small CPxCG-related zinc finger protein</fullName>
    </recommendedName>
</protein>
<evidence type="ECO:0000313" key="1">
    <source>
        <dbReference type="EMBL" id="UPV76132.1"/>
    </source>
</evidence>
<dbReference type="RefSeq" id="WP_248652168.1">
    <property type="nucleotide sequence ID" value="NZ_CP096659.1"/>
</dbReference>
<sequence>MWGSRSNRGNDSVDCIACGETIRRSDAREYDKEGDRWDRKGKQFEYLCKGCHTDLCHQPRDELEGLLVDIDAGGLTEVEFLDRYCEAVEERYGPLDHER</sequence>
<reference evidence="1 2" key="1">
    <citation type="submission" date="2022-04" db="EMBL/GenBank/DDBJ databases">
        <title>Diverse halophilic archaea isolated from saline environments.</title>
        <authorList>
            <person name="Cui H.-L."/>
        </authorList>
    </citation>
    <scope>NUCLEOTIDE SEQUENCE [LARGE SCALE GENOMIC DNA]</scope>
    <source>
        <strain evidence="1 2">XZYJT49</strain>
    </source>
</reference>
<gene>
    <name evidence="1" type="ORF">M0R89_08770</name>
</gene>
<dbReference type="Proteomes" id="UP000830729">
    <property type="component" value="Chromosome"/>
</dbReference>
<dbReference type="InterPro" id="IPR055984">
    <property type="entry name" value="DUF7562"/>
</dbReference>
<evidence type="ECO:0000313" key="2">
    <source>
        <dbReference type="Proteomes" id="UP000830729"/>
    </source>
</evidence>
<dbReference type="Pfam" id="PF24443">
    <property type="entry name" value="DUF7562"/>
    <property type="match status" value="1"/>
</dbReference>
<organism evidence="1 2">
    <name type="scientific">Halorussus limi</name>
    <dbReference type="NCBI Taxonomy" id="2938695"/>
    <lineage>
        <taxon>Archaea</taxon>
        <taxon>Methanobacteriati</taxon>
        <taxon>Methanobacteriota</taxon>
        <taxon>Stenosarchaea group</taxon>
        <taxon>Halobacteria</taxon>
        <taxon>Halobacteriales</taxon>
        <taxon>Haladaptataceae</taxon>
        <taxon>Halorussus</taxon>
    </lineage>
</organism>